<dbReference type="Pfam" id="PF00899">
    <property type="entry name" value="ThiF"/>
    <property type="match status" value="1"/>
</dbReference>
<organism evidence="15 16">
    <name type="scientific">Paracoccus aminophilus JCM 7686</name>
    <dbReference type="NCBI Taxonomy" id="1367847"/>
    <lineage>
        <taxon>Bacteria</taxon>
        <taxon>Pseudomonadati</taxon>
        <taxon>Pseudomonadota</taxon>
        <taxon>Alphaproteobacteria</taxon>
        <taxon>Rhodobacterales</taxon>
        <taxon>Paracoccaceae</taxon>
        <taxon>Paracoccus</taxon>
    </lineage>
</organism>
<dbReference type="PANTHER" id="PTHR10953">
    <property type="entry name" value="UBIQUITIN-ACTIVATING ENZYME E1"/>
    <property type="match status" value="1"/>
</dbReference>
<gene>
    <name evidence="15" type="ORF">JCM7686_2871</name>
</gene>
<dbReference type="PANTHER" id="PTHR10953:SF102">
    <property type="entry name" value="ADENYLYLTRANSFERASE AND SULFURTRANSFERASE MOCS3"/>
    <property type="match status" value="1"/>
</dbReference>
<keyword evidence="3" id="KW-0547">Nucleotide-binding</keyword>
<evidence type="ECO:0000313" key="15">
    <source>
        <dbReference type="EMBL" id="AGT09927.1"/>
    </source>
</evidence>
<dbReference type="GO" id="GO:0005524">
    <property type="term" value="F:ATP binding"/>
    <property type="evidence" value="ECO:0007669"/>
    <property type="project" value="UniProtKB-KW"/>
</dbReference>
<dbReference type="AlphaFoldDB" id="S5XX79"/>
<keyword evidence="16" id="KW-1185">Reference proteome</keyword>
<dbReference type="InterPro" id="IPR035985">
    <property type="entry name" value="Ubiquitin-activating_enz"/>
</dbReference>
<dbReference type="EC" id="2.7.7.80" evidence="8"/>
<evidence type="ECO:0000256" key="13">
    <source>
        <dbReference type="SAM" id="Phobius"/>
    </source>
</evidence>
<keyword evidence="2" id="KW-0808">Transferase</keyword>
<keyword evidence="13" id="KW-0812">Transmembrane</keyword>
<dbReference type="InterPro" id="IPR045886">
    <property type="entry name" value="ThiF/MoeB/HesA"/>
</dbReference>
<dbReference type="HOGENOM" id="CLU_013325_10_0_5"/>
<keyword evidence="13" id="KW-1133">Transmembrane helix</keyword>
<evidence type="ECO:0000256" key="3">
    <source>
        <dbReference type="ARBA" id="ARBA00022741"/>
    </source>
</evidence>
<dbReference type="InterPro" id="IPR000594">
    <property type="entry name" value="ThiF_NAD_FAD-bd"/>
</dbReference>
<dbReference type="EMBL" id="CP006650">
    <property type="protein sequence ID" value="AGT09927.1"/>
    <property type="molecule type" value="Genomic_DNA"/>
</dbReference>
<dbReference type="eggNOG" id="COG0476">
    <property type="taxonomic scope" value="Bacteria"/>
</dbReference>
<feature type="domain" description="THIF-type NAD/FAD binding fold" evidence="14">
    <location>
        <begin position="116"/>
        <end position="351"/>
    </location>
</feature>
<dbReference type="SUPFAM" id="SSF69572">
    <property type="entry name" value="Activating enzymes of the ubiquitin-like proteins"/>
    <property type="match status" value="1"/>
</dbReference>
<evidence type="ECO:0000256" key="12">
    <source>
        <dbReference type="ARBA" id="ARBA00078531"/>
    </source>
</evidence>
<evidence type="ECO:0000259" key="14">
    <source>
        <dbReference type="Pfam" id="PF00899"/>
    </source>
</evidence>
<dbReference type="RefSeq" id="WP_020951565.1">
    <property type="nucleotide sequence ID" value="NC_022041.1"/>
</dbReference>
<dbReference type="GO" id="GO:0008146">
    <property type="term" value="F:sulfotransferase activity"/>
    <property type="evidence" value="ECO:0007669"/>
    <property type="project" value="TreeGrafter"/>
</dbReference>
<reference evidence="15 16" key="1">
    <citation type="journal article" date="2014" name="BMC Genomics">
        <title>Architecture and functions of a multipartite genome of the methylotrophic bacterium Paracoccus aminophilus JCM 7686, containing primary and secondary chromids.</title>
        <authorList>
            <person name="Dziewit L."/>
            <person name="Czarnecki J."/>
            <person name="Wibberg D."/>
            <person name="Radlinska M."/>
            <person name="Mrozek P."/>
            <person name="Szymczak M."/>
            <person name="Schluter A."/>
            <person name="Puhler A."/>
            <person name="Bartosik D."/>
        </authorList>
    </citation>
    <scope>NUCLEOTIDE SEQUENCE [LARGE SCALE GENOMIC DNA]</scope>
    <source>
        <strain evidence="15">JCM 7686</strain>
    </source>
</reference>
<dbReference type="FunFam" id="3.40.50.720:FF:000033">
    <property type="entry name" value="Adenylyltransferase and sulfurtransferase MOCS3"/>
    <property type="match status" value="1"/>
</dbReference>
<dbReference type="PATRIC" id="fig|1367847.3.peg.2878"/>
<proteinExistence type="inferred from homology"/>
<accession>S5XX79</accession>
<evidence type="ECO:0000256" key="10">
    <source>
        <dbReference type="ARBA" id="ARBA00075110"/>
    </source>
</evidence>
<evidence type="ECO:0000256" key="5">
    <source>
        <dbReference type="ARBA" id="ARBA00052218"/>
    </source>
</evidence>
<keyword evidence="4" id="KW-0067">ATP-binding</keyword>
<dbReference type="CDD" id="cd00757">
    <property type="entry name" value="ThiF_MoeB_HesA_family"/>
    <property type="match status" value="1"/>
</dbReference>
<evidence type="ECO:0000256" key="6">
    <source>
        <dbReference type="ARBA" id="ARBA00055169"/>
    </source>
</evidence>
<evidence type="ECO:0000256" key="11">
    <source>
        <dbReference type="ARBA" id="ARBA00075328"/>
    </source>
</evidence>
<comment type="similarity">
    <text evidence="1">Belongs to the HesA/MoeB/ThiF family.</text>
</comment>
<dbReference type="NCBIfam" id="NF004281">
    <property type="entry name" value="PRK05690.1"/>
    <property type="match status" value="1"/>
</dbReference>
<dbReference type="KEGG" id="pami:JCM7686_2871"/>
<evidence type="ECO:0000256" key="8">
    <source>
        <dbReference type="ARBA" id="ARBA00066884"/>
    </source>
</evidence>
<evidence type="ECO:0000256" key="1">
    <source>
        <dbReference type="ARBA" id="ARBA00009919"/>
    </source>
</evidence>
<dbReference type="GO" id="GO:0008641">
    <property type="term" value="F:ubiquitin-like modifier activating enzyme activity"/>
    <property type="evidence" value="ECO:0007669"/>
    <property type="project" value="InterPro"/>
</dbReference>
<feature type="transmembrane region" description="Helical" evidence="13">
    <location>
        <begin position="22"/>
        <end position="41"/>
    </location>
</feature>
<evidence type="ECO:0000256" key="4">
    <source>
        <dbReference type="ARBA" id="ARBA00022840"/>
    </source>
</evidence>
<dbReference type="STRING" id="1367847.JCM7686_2871"/>
<dbReference type="GO" id="GO:0004792">
    <property type="term" value="F:thiosulfate-cyanide sulfurtransferase activity"/>
    <property type="evidence" value="ECO:0007669"/>
    <property type="project" value="TreeGrafter"/>
</dbReference>
<dbReference type="Gene3D" id="3.40.50.720">
    <property type="entry name" value="NAD(P)-binding Rossmann-like Domain"/>
    <property type="match status" value="1"/>
</dbReference>
<keyword evidence="13" id="KW-0472">Membrane</keyword>
<evidence type="ECO:0000256" key="2">
    <source>
        <dbReference type="ARBA" id="ARBA00022679"/>
    </source>
</evidence>
<dbReference type="Proteomes" id="UP000015480">
    <property type="component" value="Chromosome"/>
</dbReference>
<protein>
    <recommendedName>
        <fullName evidence="9">Molybdopterin-synthase adenylyltransferase</fullName>
        <ecNumber evidence="8">2.7.7.80</ecNumber>
    </recommendedName>
    <alternativeName>
        <fullName evidence="12">MoaD protein adenylase</fullName>
    </alternativeName>
    <alternativeName>
        <fullName evidence="10">Molybdopterin-converting factor subunit 1 adenylase</fullName>
    </alternativeName>
    <alternativeName>
        <fullName evidence="11">Sulfur carrier protein MoaD adenylyltransferase</fullName>
    </alternativeName>
</protein>
<comment type="subunit">
    <text evidence="7">Homodimer. Forms a stable heterotetrameric complex of 2 MoeB and 2 MoaD during adenylation of MoaD.</text>
</comment>
<sequence>MLVLFLFLAIWAAGRFFGLRALYLWLAALGLWLGVIAVQLLQPDSRLAHAIGGGPEAWVMGGVIVALVLAYRRLVGLAHRAAVPVVTGGTSPHPESAPNATPRPQALLADDELDRYARHMVLREIGGPGQAKLRRANVLIVGAGALGSPVALYLAAAGFGRITLADADHVSISNLQRQILFRSSDAGAPKVEAGRAALAALNPHVEVTSLPRFVTAEDAPLIGGFDLVLDGTDTFAARQAINAACVAAGVPLVSGTIAQWEGQLTVWDPARGAPCMACLFPEAPADGLAPSCAEAGVVGALPGVIGSMMALEAIKAITGAGAVSRGRMTIFDGLWGETRTITIRRREGCPVCGGVHL</sequence>
<evidence type="ECO:0000313" key="16">
    <source>
        <dbReference type="Proteomes" id="UP000015480"/>
    </source>
</evidence>
<comment type="catalytic activity">
    <reaction evidence="5">
        <text>[molybdopterin-synthase sulfur-carrier protein]-C-terminal Gly-Gly + ATP + H(+) = [molybdopterin-synthase sulfur-carrier protein]-C-terminal Gly-Gly-AMP + diphosphate</text>
        <dbReference type="Rhea" id="RHEA:43616"/>
        <dbReference type="Rhea" id="RHEA-COMP:12159"/>
        <dbReference type="Rhea" id="RHEA-COMP:12202"/>
        <dbReference type="ChEBI" id="CHEBI:15378"/>
        <dbReference type="ChEBI" id="CHEBI:30616"/>
        <dbReference type="ChEBI" id="CHEBI:33019"/>
        <dbReference type="ChEBI" id="CHEBI:90618"/>
        <dbReference type="ChEBI" id="CHEBI:90778"/>
        <dbReference type="EC" id="2.7.7.80"/>
    </reaction>
</comment>
<comment type="function">
    <text evidence="6">Catalyzes the adenylation by ATP of the carboxyl group of the C-terminal glycine of sulfur carrier protein MoaD.</text>
</comment>
<feature type="transmembrane region" description="Helical" evidence="13">
    <location>
        <begin position="53"/>
        <end position="71"/>
    </location>
</feature>
<evidence type="ECO:0000256" key="9">
    <source>
        <dbReference type="ARBA" id="ARBA00073635"/>
    </source>
</evidence>
<dbReference type="GO" id="GO:0005829">
    <property type="term" value="C:cytosol"/>
    <property type="evidence" value="ECO:0007669"/>
    <property type="project" value="TreeGrafter"/>
</dbReference>
<dbReference type="OrthoDB" id="9804286at2"/>
<dbReference type="GO" id="GO:0061605">
    <property type="term" value="F:molybdopterin-synthase adenylyltransferase activity"/>
    <property type="evidence" value="ECO:0007669"/>
    <property type="project" value="UniProtKB-EC"/>
</dbReference>
<name>S5XX79_PARAH</name>
<evidence type="ECO:0000256" key="7">
    <source>
        <dbReference type="ARBA" id="ARBA00063809"/>
    </source>
</evidence>